<evidence type="ECO:0000256" key="1">
    <source>
        <dbReference type="SAM" id="MobiDB-lite"/>
    </source>
</evidence>
<comment type="caution">
    <text evidence="4">The sequence shown here is derived from an EMBL/GenBank/DDBJ whole genome shotgun (WGS) entry which is preliminary data.</text>
</comment>
<dbReference type="OrthoDB" id="7500609at2"/>
<dbReference type="PROSITE" id="PS52015">
    <property type="entry name" value="TONB_CTD"/>
    <property type="match status" value="1"/>
</dbReference>
<dbReference type="InterPro" id="IPR037682">
    <property type="entry name" value="TonB_C"/>
</dbReference>
<sequence length="437" mass="46366">MRLLRSVLSILPAATLSAAAQVPPPIINFQFPHAAPSGGPSGLMFITWTAQDVRCAGIPVVFTRPPAAMPASGWSTPGNGMKPITYSFTIDETGRPLDIKRIAKGYVVASEDLTPALAVSQFAPGAAHAECSLTFVPAPQPVAAAPMASVMTYTMFPGQRPTAEMWARVKPVGSTCYDPAPQVRNRAFPDFDAIPKQRGRPSWSMIGFDIDDAGKPIHLKLVAGNGNAALVAASMAAVGDSRFAPGARVGCQYPYRVGAGTMPAPPMPEEASFRTAGATCPAKAEWAVGPVLTYPEMFRRRAVEGWAVIGYDVAPWGQTGNVHVLAAQPAEEFGAQAVQLLAIAKRVPSATGYTGCVDRVKFRMGPTARAPGAPPVLFDPPQPAYQATAGLCLVRLRNDFAGSIWSLRALSVRPHKGEPPWLSNSHRCPTLTMRSSR</sequence>
<evidence type="ECO:0000259" key="3">
    <source>
        <dbReference type="PROSITE" id="PS52015"/>
    </source>
</evidence>
<dbReference type="Proteomes" id="UP000244013">
    <property type="component" value="Unassembled WGS sequence"/>
</dbReference>
<dbReference type="EMBL" id="QAYE01000001">
    <property type="protein sequence ID" value="PTW49270.1"/>
    <property type="molecule type" value="Genomic_DNA"/>
</dbReference>
<feature type="domain" description="TonB C-terminal" evidence="3">
    <location>
        <begin position="279"/>
        <end position="371"/>
    </location>
</feature>
<evidence type="ECO:0000313" key="4">
    <source>
        <dbReference type="EMBL" id="PTW49270.1"/>
    </source>
</evidence>
<evidence type="ECO:0000256" key="2">
    <source>
        <dbReference type="SAM" id="SignalP"/>
    </source>
</evidence>
<organism evidence="4 5">
    <name type="scientific">Sphingomonas faeni</name>
    <dbReference type="NCBI Taxonomy" id="185950"/>
    <lineage>
        <taxon>Bacteria</taxon>
        <taxon>Pseudomonadati</taxon>
        <taxon>Pseudomonadota</taxon>
        <taxon>Alphaproteobacteria</taxon>
        <taxon>Sphingomonadales</taxon>
        <taxon>Sphingomonadaceae</taxon>
        <taxon>Sphingomonas</taxon>
    </lineage>
</organism>
<evidence type="ECO:0000313" key="5">
    <source>
        <dbReference type="Proteomes" id="UP000244013"/>
    </source>
</evidence>
<gene>
    <name evidence="4" type="ORF">C8J25_101778</name>
</gene>
<accession>A0A2T5UCP7</accession>
<dbReference type="Gene3D" id="3.30.2420.10">
    <property type="entry name" value="TonB"/>
    <property type="match status" value="1"/>
</dbReference>
<name>A0A2T5UCP7_9SPHN</name>
<dbReference type="GO" id="GO:0055085">
    <property type="term" value="P:transmembrane transport"/>
    <property type="evidence" value="ECO:0007669"/>
    <property type="project" value="InterPro"/>
</dbReference>
<feature type="region of interest" description="Disordered" evidence="1">
    <location>
        <begin position="418"/>
        <end position="437"/>
    </location>
</feature>
<keyword evidence="2" id="KW-0732">Signal</keyword>
<protein>
    <submittedName>
        <fullName evidence="4">TonB-like protein</fullName>
    </submittedName>
</protein>
<feature type="chain" id="PRO_5015482428" evidence="2">
    <location>
        <begin position="21"/>
        <end position="437"/>
    </location>
</feature>
<feature type="compositionally biased region" description="Polar residues" evidence="1">
    <location>
        <begin position="422"/>
        <end position="437"/>
    </location>
</feature>
<dbReference type="SUPFAM" id="SSF74653">
    <property type="entry name" value="TolA/TonB C-terminal domain"/>
    <property type="match status" value="1"/>
</dbReference>
<proteinExistence type="predicted"/>
<feature type="signal peptide" evidence="2">
    <location>
        <begin position="1"/>
        <end position="20"/>
    </location>
</feature>
<dbReference type="AlphaFoldDB" id="A0A2T5UCP7"/>
<reference evidence="4 5" key="1">
    <citation type="submission" date="2018-04" db="EMBL/GenBank/DDBJ databases">
        <title>Genomic Encyclopedia of Type Strains, Phase III (KMG-III): the genomes of soil and plant-associated and newly described type strains.</title>
        <authorList>
            <person name="Whitman W."/>
        </authorList>
    </citation>
    <scope>NUCLEOTIDE SEQUENCE [LARGE SCALE GENOMIC DNA]</scope>
    <source>
        <strain evidence="4 5">MA-olki</strain>
    </source>
</reference>